<evidence type="ECO:0000256" key="3">
    <source>
        <dbReference type="SAM" id="SignalP"/>
    </source>
</evidence>
<evidence type="ECO:0000259" key="4">
    <source>
        <dbReference type="Pfam" id="PF13505"/>
    </source>
</evidence>
<gene>
    <name evidence="5" type="ORF">SAMN05192549_115127</name>
</gene>
<accession>A0A1M7R9Y7</accession>
<keyword evidence="6" id="KW-1185">Reference proteome</keyword>
<feature type="domain" description="Outer membrane protein beta-barrel" evidence="4">
    <location>
        <begin position="6"/>
        <end position="191"/>
    </location>
</feature>
<keyword evidence="2 3" id="KW-0732">Signal</keyword>
<evidence type="ECO:0000313" key="6">
    <source>
        <dbReference type="Proteomes" id="UP000184339"/>
    </source>
</evidence>
<feature type="signal peptide" evidence="3">
    <location>
        <begin position="1"/>
        <end position="20"/>
    </location>
</feature>
<dbReference type="GO" id="GO:0009279">
    <property type="term" value="C:cell outer membrane"/>
    <property type="evidence" value="ECO:0007669"/>
    <property type="project" value="UniProtKB-SubCell"/>
</dbReference>
<feature type="chain" id="PRO_5013133721" evidence="3">
    <location>
        <begin position="21"/>
        <end position="191"/>
    </location>
</feature>
<dbReference type="InterPro" id="IPR011250">
    <property type="entry name" value="OMP/PagP_B-barrel"/>
</dbReference>
<dbReference type="Proteomes" id="UP000184339">
    <property type="component" value="Unassembled WGS sequence"/>
</dbReference>
<dbReference type="RefSeq" id="WP_072789133.1">
    <property type="nucleotide sequence ID" value="NZ_FRCX01000015.1"/>
</dbReference>
<dbReference type="Pfam" id="PF13505">
    <property type="entry name" value="OMP_b-brl"/>
    <property type="match status" value="1"/>
</dbReference>
<comment type="subcellular location">
    <subcellularLocation>
        <location evidence="1">Cell outer membrane</location>
    </subcellularLocation>
</comment>
<dbReference type="Gene3D" id="2.40.160.20">
    <property type="match status" value="1"/>
</dbReference>
<dbReference type="InterPro" id="IPR027385">
    <property type="entry name" value="Beta-barrel_OMP"/>
</dbReference>
<dbReference type="EMBL" id="FRCX01000015">
    <property type="protein sequence ID" value="SHN42972.1"/>
    <property type="molecule type" value="Genomic_DNA"/>
</dbReference>
<evidence type="ECO:0000256" key="2">
    <source>
        <dbReference type="ARBA" id="ARBA00022729"/>
    </source>
</evidence>
<dbReference type="AlphaFoldDB" id="A0A1M7R9Y7"/>
<sequence length="191" mass="20499">MNKFLCTTLIVLAASSAAHAEDLYLGANVSPGKGKLKLSDGTGQADRDANKNSVYAGVFAGYVLSPSWALEAGYRGLGNEYTFDFPDSYRLKLKPSVAYLAARNTWQLSDDWSLYGKVGVAQGRMKVDLSDKSGSGSSSVHKTGLYLGLGVAYMVTRDVALQLELEHTDKLKQPGLSVSMDKFSLGVKVGF</sequence>
<proteinExistence type="predicted"/>
<dbReference type="STRING" id="551987.SAMN05192549_115127"/>
<organism evidence="5 6">
    <name type="scientific">Duganella sacchari</name>
    <dbReference type="NCBI Taxonomy" id="551987"/>
    <lineage>
        <taxon>Bacteria</taxon>
        <taxon>Pseudomonadati</taxon>
        <taxon>Pseudomonadota</taxon>
        <taxon>Betaproteobacteria</taxon>
        <taxon>Burkholderiales</taxon>
        <taxon>Oxalobacteraceae</taxon>
        <taxon>Telluria group</taxon>
        <taxon>Duganella</taxon>
    </lineage>
</organism>
<evidence type="ECO:0000313" key="5">
    <source>
        <dbReference type="EMBL" id="SHN42972.1"/>
    </source>
</evidence>
<dbReference type="SUPFAM" id="SSF56925">
    <property type="entry name" value="OMPA-like"/>
    <property type="match status" value="1"/>
</dbReference>
<evidence type="ECO:0000256" key="1">
    <source>
        <dbReference type="ARBA" id="ARBA00004442"/>
    </source>
</evidence>
<name>A0A1M7R9Y7_9BURK</name>
<dbReference type="OrthoDB" id="8701874at2"/>
<protein>
    <submittedName>
        <fullName evidence="5">Opacity protein</fullName>
    </submittedName>
</protein>
<reference evidence="6" key="1">
    <citation type="submission" date="2016-11" db="EMBL/GenBank/DDBJ databases">
        <authorList>
            <person name="Varghese N."/>
            <person name="Submissions S."/>
        </authorList>
    </citation>
    <scope>NUCLEOTIDE SEQUENCE [LARGE SCALE GENOMIC DNA]</scope>
    <source>
        <strain evidence="6">Sac-22</strain>
    </source>
</reference>